<dbReference type="NCBIfam" id="TIGR01417">
    <property type="entry name" value="PTS_I_fam"/>
    <property type="match status" value="1"/>
</dbReference>
<keyword evidence="23" id="KW-0670">Pyruvate</keyword>
<dbReference type="Proteomes" id="UP000268033">
    <property type="component" value="Unassembled WGS sequence"/>
</dbReference>
<evidence type="ECO:0000256" key="6">
    <source>
        <dbReference type="ARBA" id="ARBA00016544"/>
    </source>
</evidence>
<dbReference type="Pfam" id="PF02896">
    <property type="entry name" value="PEP-utilizers_C"/>
    <property type="match status" value="1"/>
</dbReference>
<dbReference type="InterPro" id="IPR008731">
    <property type="entry name" value="PTS_EIN"/>
</dbReference>
<keyword evidence="11 16" id="KW-0598">Phosphotransferase system</keyword>
<feature type="binding site" evidence="19">
    <location>
        <position position="439"/>
    </location>
    <ligand>
        <name>Mg(2+)</name>
        <dbReference type="ChEBI" id="CHEBI:18420"/>
    </ligand>
</feature>
<dbReference type="InterPro" id="IPR000121">
    <property type="entry name" value="PEP_util_C"/>
</dbReference>
<feature type="domain" description="PEP-utilising enzyme mobile" evidence="20">
    <location>
        <begin position="156"/>
        <end position="227"/>
    </location>
</feature>
<proteinExistence type="inferred from homology"/>
<evidence type="ECO:0000256" key="16">
    <source>
        <dbReference type="PIRNR" id="PIRNR000732"/>
    </source>
</evidence>
<dbReference type="Gene3D" id="3.20.20.60">
    <property type="entry name" value="Phosphoenolpyruvate-binding domains"/>
    <property type="match status" value="1"/>
</dbReference>
<evidence type="ECO:0000259" key="21">
    <source>
        <dbReference type="Pfam" id="PF02896"/>
    </source>
</evidence>
<dbReference type="GO" id="GO:0016301">
    <property type="term" value="F:kinase activity"/>
    <property type="evidence" value="ECO:0007669"/>
    <property type="project" value="UniProtKB-KW"/>
</dbReference>
<evidence type="ECO:0000313" key="23">
    <source>
        <dbReference type="EMBL" id="ROQ29917.1"/>
    </source>
</evidence>
<dbReference type="Gene3D" id="1.10.274.10">
    <property type="entry name" value="PtsI, HPr-binding domain"/>
    <property type="match status" value="1"/>
</dbReference>
<dbReference type="PIRSF" id="PIRSF000732">
    <property type="entry name" value="PTS_enzyme_I"/>
    <property type="match status" value="1"/>
</dbReference>
<evidence type="ECO:0000256" key="5">
    <source>
        <dbReference type="ARBA" id="ARBA00012232"/>
    </source>
</evidence>
<gene>
    <name evidence="23" type="ORF">EDC28_102292</name>
</gene>
<evidence type="ECO:0000259" key="20">
    <source>
        <dbReference type="Pfam" id="PF00391"/>
    </source>
</evidence>
<dbReference type="Gene3D" id="3.50.30.10">
    <property type="entry name" value="Phosphohistidine domain"/>
    <property type="match status" value="1"/>
</dbReference>
<evidence type="ECO:0000256" key="9">
    <source>
        <dbReference type="ARBA" id="ARBA00022597"/>
    </source>
</evidence>
<dbReference type="GO" id="GO:0009401">
    <property type="term" value="P:phosphoenolpyruvate-dependent sugar phosphotransferase system"/>
    <property type="evidence" value="ECO:0007669"/>
    <property type="project" value="UniProtKB-KW"/>
</dbReference>
<keyword evidence="24" id="KW-1185">Reference proteome</keyword>
<dbReference type="InterPro" id="IPR036637">
    <property type="entry name" value="Phosphohistidine_dom_sf"/>
</dbReference>
<evidence type="ECO:0000256" key="2">
    <source>
        <dbReference type="ARBA" id="ARBA00001946"/>
    </source>
</evidence>
<feature type="binding site" evidence="18">
    <location>
        <position position="449"/>
    </location>
    <ligand>
        <name>phosphoenolpyruvate</name>
        <dbReference type="ChEBI" id="CHEBI:58702"/>
    </ligand>
</feature>
<feature type="domain" description="PEP-utilising enzyme C-terminal" evidence="21">
    <location>
        <begin position="255"/>
        <end position="521"/>
    </location>
</feature>
<evidence type="ECO:0000256" key="15">
    <source>
        <dbReference type="ARBA" id="ARBA00033235"/>
    </source>
</evidence>
<sequence>MTASIKGISVSSGKIKGPVLTLPGQDLRLDFTPAKAGQHHSEWHRFEEALALAETQLEKLHQQAQEKLGDDIAALFVGLHLLVTDPELIDEVKTQIFKKRARAEAAVYHVLNEQARTLVNIGDDYLAERAADLRELAGRLVHLLQGRVPPDHILLEHPVILLADELYPAQLTLLDNDKLLGIVTRKGGRHAHAAILARAYGIPALAGCNVLDKVSDGDWVAIDGDQGLLYLDDPLPDFPTAHVESQDGCAEVIPTASPIRLAANISTLVEARQVSRCGAREVGLCRTELLFPSRQQAPSLERQIQIYSHIARECAPAPVTFRLLDAGGDKPLPWLNKGSEPNPALGWHGIRVLLDQPELLDTQLKALLEVSRQYCIRIMVPMVTELEEVLAVKARLHALAAELEVAAPELGTMVETPSAAMLADVLAEELDFFSIGSNDLAQYTLAVDRDNPRVADRLNAVSPALVRLMALVVDAARPKGLAVTLCGELAANPDYLPLWLSLGIDGLSMQAGALAHIRQRLMDPLLVPERQALLAARSVSELSTLLQKA</sequence>
<evidence type="ECO:0000259" key="22">
    <source>
        <dbReference type="Pfam" id="PF05524"/>
    </source>
</evidence>
<comment type="subcellular location">
    <subcellularLocation>
        <location evidence="3 16">Cytoplasm</location>
    </subcellularLocation>
</comment>
<name>A0A3N1PT12_9GAMM</name>
<comment type="similarity">
    <text evidence="4 16">Belongs to the PEP-utilizing enzyme family.</text>
</comment>
<keyword evidence="9 16" id="KW-0762">Sugar transport</keyword>
<dbReference type="InterPro" id="IPR050499">
    <property type="entry name" value="PEP-utilizing_PTS_enzyme"/>
</dbReference>
<evidence type="ECO:0000256" key="10">
    <source>
        <dbReference type="ARBA" id="ARBA00022679"/>
    </source>
</evidence>
<dbReference type="RefSeq" id="WP_123420776.1">
    <property type="nucleotide sequence ID" value="NZ_RJUL01000002.1"/>
</dbReference>
<feature type="active site" description="Tele-phosphohistidine intermediate" evidence="17">
    <location>
        <position position="192"/>
    </location>
</feature>
<feature type="binding site" evidence="18">
    <location>
        <position position="286"/>
    </location>
    <ligand>
        <name>phosphoenolpyruvate</name>
        <dbReference type="ChEBI" id="CHEBI:58702"/>
    </ligand>
</feature>
<feature type="binding site" evidence="19">
    <location>
        <position position="415"/>
    </location>
    <ligand>
        <name>Mg(2+)</name>
        <dbReference type="ChEBI" id="CHEBI:18420"/>
    </ligand>
</feature>
<dbReference type="InterPro" id="IPR023151">
    <property type="entry name" value="PEP_util_CS"/>
</dbReference>
<feature type="domain" description="Phosphotransferase system enzyme I N-terminal" evidence="22">
    <location>
        <begin position="6"/>
        <end position="129"/>
    </location>
</feature>
<dbReference type="Pfam" id="PF00391">
    <property type="entry name" value="PEP-utilizers"/>
    <property type="match status" value="1"/>
</dbReference>
<evidence type="ECO:0000256" key="11">
    <source>
        <dbReference type="ARBA" id="ARBA00022683"/>
    </source>
</evidence>
<evidence type="ECO:0000256" key="4">
    <source>
        <dbReference type="ARBA" id="ARBA00007837"/>
    </source>
</evidence>
<keyword evidence="13 16" id="KW-0418">Kinase</keyword>
<evidence type="ECO:0000256" key="17">
    <source>
        <dbReference type="PIRSR" id="PIRSR000732-1"/>
    </source>
</evidence>
<accession>A0A3N1PT12</accession>
<dbReference type="EMBL" id="RJUL01000002">
    <property type="protein sequence ID" value="ROQ29917.1"/>
    <property type="molecule type" value="Genomic_DNA"/>
</dbReference>
<keyword evidence="12 16" id="KW-0479">Metal-binding</keyword>
<dbReference type="InterPro" id="IPR040442">
    <property type="entry name" value="Pyrv_kinase-like_dom_sf"/>
</dbReference>
<evidence type="ECO:0000256" key="14">
    <source>
        <dbReference type="ARBA" id="ARBA00022842"/>
    </source>
</evidence>
<dbReference type="AlphaFoldDB" id="A0A3N1PT12"/>
<comment type="function">
    <text evidence="16">General (non sugar-specific) component of the phosphoenolpyruvate-dependent sugar phosphotransferase system (sugar PTS). This major carbohydrate active-transport system catalyzes the phosphorylation of incoming sugar substrates concomitantly with their translocation across the cell membrane. Enzyme I transfers the phosphoryl group from phosphoenolpyruvate (PEP) to the phosphoryl carrier protein (HPr).</text>
</comment>
<comment type="cofactor">
    <cofactor evidence="2 16 19">
        <name>Mg(2+)</name>
        <dbReference type="ChEBI" id="CHEBI:18420"/>
    </cofactor>
</comment>
<feature type="active site" description="Proton donor" evidence="17">
    <location>
        <position position="486"/>
    </location>
</feature>
<dbReference type="InterPro" id="IPR024692">
    <property type="entry name" value="PTS_EI"/>
</dbReference>
<evidence type="ECO:0000256" key="8">
    <source>
        <dbReference type="ARBA" id="ARBA00022490"/>
    </source>
</evidence>
<dbReference type="EC" id="2.7.3.9" evidence="5 16"/>
<comment type="catalytic activity">
    <reaction evidence="1 16">
        <text>L-histidyl-[protein] + phosphoenolpyruvate = N(pros)-phospho-L-histidyl-[protein] + pyruvate</text>
        <dbReference type="Rhea" id="RHEA:23880"/>
        <dbReference type="Rhea" id="RHEA-COMP:9745"/>
        <dbReference type="Rhea" id="RHEA-COMP:9746"/>
        <dbReference type="ChEBI" id="CHEBI:15361"/>
        <dbReference type="ChEBI" id="CHEBI:29979"/>
        <dbReference type="ChEBI" id="CHEBI:58702"/>
        <dbReference type="ChEBI" id="CHEBI:64837"/>
        <dbReference type="EC" id="2.7.3.9"/>
    </reaction>
</comment>
<comment type="caution">
    <text evidence="23">The sequence shown here is derived from an EMBL/GenBank/DDBJ whole genome shotgun (WGS) entry which is preliminary data.</text>
</comment>
<dbReference type="PRINTS" id="PR01736">
    <property type="entry name" value="PHPHTRNFRASE"/>
</dbReference>
<dbReference type="PANTHER" id="PTHR46244:SF6">
    <property type="entry name" value="PHOSPHOENOLPYRUVATE-PROTEIN PHOSPHOTRANSFERASE"/>
    <property type="match status" value="1"/>
</dbReference>
<protein>
    <recommendedName>
        <fullName evidence="6 16">Phosphoenolpyruvate-protein phosphotransferase</fullName>
        <ecNumber evidence="5 16">2.7.3.9</ecNumber>
    </recommendedName>
    <alternativeName>
        <fullName evidence="15 16">Phosphotransferase system, enzyme I</fullName>
    </alternativeName>
</protein>
<keyword evidence="7 16" id="KW-0813">Transport</keyword>
<dbReference type="SUPFAM" id="SSF47831">
    <property type="entry name" value="Enzyme I of the PEP:sugar phosphotransferase system HPr-binding (sub)domain"/>
    <property type="match status" value="1"/>
</dbReference>
<dbReference type="STRING" id="584787.GCA_001247655_03222"/>
<dbReference type="GO" id="GO:0005737">
    <property type="term" value="C:cytoplasm"/>
    <property type="evidence" value="ECO:0007669"/>
    <property type="project" value="UniProtKB-SubCell"/>
</dbReference>
<dbReference type="InterPro" id="IPR015813">
    <property type="entry name" value="Pyrv/PenolPyrv_kinase-like_dom"/>
</dbReference>
<dbReference type="PANTHER" id="PTHR46244">
    <property type="entry name" value="PHOSPHOENOLPYRUVATE-PROTEIN PHOSPHOTRANSFERASE"/>
    <property type="match status" value="1"/>
</dbReference>
<dbReference type="PROSITE" id="PS00742">
    <property type="entry name" value="PEP_ENZYMES_2"/>
    <property type="match status" value="1"/>
</dbReference>
<evidence type="ECO:0000313" key="24">
    <source>
        <dbReference type="Proteomes" id="UP000268033"/>
    </source>
</evidence>
<evidence type="ECO:0000256" key="3">
    <source>
        <dbReference type="ARBA" id="ARBA00004496"/>
    </source>
</evidence>
<keyword evidence="8 16" id="KW-0963">Cytoplasm</keyword>
<keyword evidence="14 16" id="KW-0460">Magnesium</keyword>
<organism evidence="23 24">
    <name type="scientific">Gallaecimonas pentaromativorans</name>
    <dbReference type="NCBI Taxonomy" id="584787"/>
    <lineage>
        <taxon>Bacteria</taxon>
        <taxon>Pseudomonadati</taxon>
        <taxon>Pseudomonadota</taxon>
        <taxon>Gammaproteobacteria</taxon>
        <taxon>Enterobacterales</taxon>
        <taxon>Gallaecimonadaceae</taxon>
        <taxon>Gallaecimonas</taxon>
    </lineage>
</organism>
<feature type="binding site" evidence="18">
    <location>
        <position position="322"/>
    </location>
    <ligand>
        <name>phosphoenolpyruvate</name>
        <dbReference type="ChEBI" id="CHEBI:58702"/>
    </ligand>
</feature>
<dbReference type="InterPro" id="IPR008279">
    <property type="entry name" value="PEP-util_enz_mobile_dom"/>
</dbReference>
<reference evidence="23 24" key="1">
    <citation type="submission" date="2018-11" db="EMBL/GenBank/DDBJ databases">
        <title>Genomic Encyclopedia of Type Strains, Phase IV (KMG-IV): sequencing the most valuable type-strain genomes for metagenomic binning, comparative biology and taxonomic classification.</title>
        <authorList>
            <person name="Goeker M."/>
        </authorList>
    </citation>
    <scope>NUCLEOTIDE SEQUENCE [LARGE SCALE GENOMIC DNA]</scope>
    <source>
        <strain evidence="23 24">DSM 21945</strain>
    </source>
</reference>
<keyword evidence="10 16" id="KW-0808">Transferase</keyword>
<evidence type="ECO:0000256" key="19">
    <source>
        <dbReference type="PIRSR" id="PIRSR000732-3"/>
    </source>
</evidence>
<evidence type="ECO:0000256" key="12">
    <source>
        <dbReference type="ARBA" id="ARBA00022723"/>
    </source>
</evidence>
<dbReference type="SUPFAM" id="SSF52009">
    <property type="entry name" value="Phosphohistidine domain"/>
    <property type="match status" value="1"/>
</dbReference>
<dbReference type="SUPFAM" id="SSF51621">
    <property type="entry name" value="Phosphoenolpyruvate/pyruvate domain"/>
    <property type="match status" value="1"/>
</dbReference>
<dbReference type="GO" id="GO:0008965">
    <property type="term" value="F:phosphoenolpyruvate-protein phosphotransferase activity"/>
    <property type="evidence" value="ECO:0007669"/>
    <property type="project" value="UniProtKB-EC"/>
</dbReference>
<evidence type="ECO:0000256" key="18">
    <source>
        <dbReference type="PIRSR" id="PIRSR000732-2"/>
    </source>
</evidence>
<dbReference type="InterPro" id="IPR006318">
    <property type="entry name" value="PTS_EI-like"/>
</dbReference>
<evidence type="ECO:0000256" key="1">
    <source>
        <dbReference type="ARBA" id="ARBA00000683"/>
    </source>
</evidence>
<dbReference type="InterPro" id="IPR036618">
    <property type="entry name" value="PtsI_HPr-bd_sf"/>
</dbReference>
<evidence type="ECO:0000256" key="7">
    <source>
        <dbReference type="ARBA" id="ARBA00022448"/>
    </source>
</evidence>
<evidence type="ECO:0000256" key="13">
    <source>
        <dbReference type="ARBA" id="ARBA00022777"/>
    </source>
</evidence>
<feature type="binding site" evidence="18">
    <location>
        <begin position="438"/>
        <end position="439"/>
    </location>
    <ligand>
        <name>phosphoenolpyruvate</name>
        <dbReference type="ChEBI" id="CHEBI:58702"/>
    </ligand>
</feature>
<dbReference type="GO" id="GO:0046872">
    <property type="term" value="F:metal ion binding"/>
    <property type="evidence" value="ECO:0007669"/>
    <property type="project" value="UniProtKB-KW"/>
</dbReference>
<dbReference type="Pfam" id="PF05524">
    <property type="entry name" value="PEP-utilisers_N"/>
    <property type="match status" value="1"/>
</dbReference>